<dbReference type="PANTHER" id="PTHR12203">
    <property type="entry name" value="KDEL LYS-ASP-GLU-LEU CONTAINING - RELATED"/>
    <property type="match status" value="1"/>
</dbReference>
<proteinExistence type="predicted"/>
<reference evidence="4" key="1">
    <citation type="journal article" date="2019" name="Int. J. Syst. Evol. Microbiol.">
        <title>The Global Catalogue of Microorganisms (GCM) 10K type strain sequencing project: providing services to taxonomists for standard genome sequencing and annotation.</title>
        <authorList>
            <consortium name="The Broad Institute Genomics Platform"/>
            <consortium name="The Broad Institute Genome Sequencing Center for Infectious Disease"/>
            <person name="Wu L."/>
            <person name="Ma J."/>
        </authorList>
    </citation>
    <scope>NUCLEOTIDE SEQUENCE [LARGE SCALE GENOMIC DNA]</scope>
    <source>
        <strain evidence="4">KCTC 42443</strain>
    </source>
</reference>
<dbReference type="EMBL" id="BNCH01000006">
    <property type="protein sequence ID" value="GHF03298.1"/>
    <property type="molecule type" value="Genomic_DNA"/>
</dbReference>
<dbReference type="PANTHER" id="PTHR12203:SF35">
    <property type="entry name" value="PROTEIN O-GLUCOSYLTRANSFERASE 1"/>
    <property type="match status" value="1"/>
</dbReference>
<dbReference type="InterPro" id="IPR006598">
    <property type="entry name" value="CAP10"/>
</dbReference>
<dbReference type="RefSeq" id="WP_191286948.1">
    <property type="nucleotide sequence ID" value="NZ_BNCH01000006.1"/>
</dbReference>
<sequence length="403" mass="45331">MSAPAWWLLQRRPHCILAPERPDEKSQEPPIQDEGAQYMVTRDEFIEASVRHQLGDFGDVQLAMNDATIAHARAVSSGMLLQWDHNIAAPDPFNGWHINGGELRKSGTKVNRVKVAGALSSILAHQPDFSFMIDMADHRARSLVTADGQAAPVFCFNRKKVNGQGRILWPLAGYQDHGSDEFLGGANLRDIPWSEKRSVVAWRGSAGGWARLGKHGHGRMIRMHALLKKHHRGEISETDTARALLTVDRHKLLAACQDDPRFDLGYTHFGPFDLDHMPLIGSFRRDRIARPEFGQFKYLAVLPGADVGSNFYWVMNSNSLGLVMTPEFDSFASAHFKPWEHYVPFRRDLRDLEQNLAWCEDHPAECQNMVQRANAVCALLADPELRDHIMGRVVRQVGAQLAI</sequence>
<keyword evidence="1" id="KW-0808">Transferase</keyword>
<dbReference type="Proteomes" id="UP000609802">
    <property type="component" value="Unassembled WGS sequence"/>
</dbReference>
<dbReference type="SMART" id="SM00672">
    <property type="entry name" value="CAP10"/>
    <property type="match status" value="1"/>
</dbReference>
<accession>A0ABQ3J3R9</accession>
<comment type="caution">
    <text evidence="3">The sequence shown here is derived from an EMBL/GenBank/DDBJ whole genome shotgun (WGS) entry which is preliminary data.</text>
</comment>
<evidence type="ECO:0000259" key="2">
    <source>
        <dbReference type="SMART" id="SM00672"/>
    </source>
</evidence>
<evidence type="ECO:0000313" key="4">
    <source>
        <dbReference type="Proteomes" id="UP000609802"/>
    </source>
</evidence>
<feature type="domain" description="Glycosyl transferase CAP10" evidence="2">
    <location>
        <begin position="125"/>
        <end position="397"/>
    </location>
</feature>
<dbReference type="Pfam" id="PF05686">
    <property type="entry name" value="Glyco_transf_90"/>
    <property type="match status" value="1"/>
</dbReference>
<keyword evidence="4" id="KW-1185">Reference proteome</keyword>
<protein>
    <recommendedName>
        <fullName evidence="2">Glycosyl transferase CAP10 domain-containing protein</fullName>
    </recommendedName>
</protein>
<organism evidence="3 4">
    <name type="scientific">Aliiroseovarius zhejiangensis</name>
    <dbReference type="NCBI Taxonomy" id="1632025"/>
    <lineage>
        <taxon>Bacteria</taxon>
        <taxon>Pseudomonadati</taxon>
        <taxon>Pseudomonadota</taxon>
        <taxon>Alphaproteobacteria</taxon>
        <taxon>Rhodobacterales</taxon>
        <taxon>Paracoccaceae</taxon>
        <taxon>Aliiroseovarius</taxon>
    </lineage>
</organism>
<gene>
    <name evidence="3" type="ORF">GCM10016455_25700</name>
</gene>
<name>A0ABQ3J3R9_9RHOB</name>
<evidence type="ECO:0000256" key="1">
    <source>
        <dbReference type="ARBA" id="ARBA00022679"/>
    </source>
</evidence>
<evidence type="ECO:0000313" key="3">
    <source>
        <dbReference type="EMBL" id="GHF03298.1"/>
    </source>
</evidence>
<dbReference type="InterPro" id="IPR051091">
    <property type="entry name" value="O-Glucosyltr/Glycosyltrsf_90"/>
</dbReference>